<keyword evidence="1" id="KW-0812">Transmembrane</keyword>
<evidence type="ECO:0000313" key="3">
    <source>
        <dbReference type="Proteomes" id="UP000659904"/>
    </source>
</evidence>
<dbReference type="AlphaFoldDB" id="A0A8J3KS16"/>
<reference evidence="2 3" key="1">
    <citation type="submission" date="2021-01" db="EMBL/GenBank/DDBJ databases">
        <title>Whole genome shotgun sequence of Catellatospora citrea NBRC 14495.</title>
        <authorList>
            <person name="Komaki H."/>
            <person name="Tamura T."/>
        </authorList>
    </citation>
    <scope>NUCLEOTIDE SEQUENCE [LARGE SCALE GENOMIC DNA]</scope>
    <source>
        <strain evidence="2 3">NBRC 14495</strain>
    </source>
</reference>
<accession>A0A8J3KS16</accession>
<feature type="transmembrane region" description="Helical" evidence="1">
    <location>
        <begin position="52"/>
        <end position="73"/>
    </location>
</feature>
<dbReference type="EMBL" id="BONH01000027">
    <property type="protein sequence ID" value="GIG00270.1"/>
    <property type="molecule type" value="Genomic_DNA"/>
</dbReference>
<name>A0A8J3KS16_9ACTN</name>
<feature type="transmembrane region" description="Helical" evidence="1">
    <location>
        <begin position="94"/>
        <end position="113"/>
    </location>
</feature>
<keyword evidence="3" id="KW-1185">Reference proteome</keyword>
<dbReference type="InterPro" id="IPR009781">
    <property type="entry name" value="DUF1345"/>
</dbReference>
<dbReference type="Proteomes" id="UP000659904">
    <property type="component" value="Unassembled WGS sequence"/>
</dbReference>
<evidence type="ECO:0000313" key="2">
    <source>
        <dbReference type="EMBL" id="GIG00270.1"/>
    </source>
</evidence>
<evidence type="ECO:0008006" key="4">
    <source>
        <dbReference type="Google" id="ProtNLM"/>
    </source>
</evidence>
<dbReference type="Pfam" id="PF07077">
    <property type="entry name" value="DUF1345"/>
    <property type="match status" value="1"/>
</dbReference>
<comment type="caution">
    <text evidence="2">The sequence shown here is derived from an EMBL/GenBank/DDBJ whole genome shotgun (WGS) entry which is preliminary data.</text>
</comment>
<protein>
    <recommendedName>
        <fullName evidence="4">DUF1345 domain-containing protein</fullName>
    </recommendedName>
</protein>
<evidence type="ECO:0000256" key="1">
    <source>
        <dbReference type="SAM" id="Phobius"/>
    </source>
</evidence>
<gene>
    <name evidence="2" type="ORF">Cci01nite_53630</name>
</gene>
<keyword evidence="1" id="KW-0472">Membrane</keyword>
<feature type="transmembrane region" description="Helical" evidence="1">
    <location>
        <begin position="125"/>
        <end position="146"/>
    </location>
</feature>
<feature type="transmembrane region" description="Helical" evidence="1">
    <location>
        <begin position="204"/>
        <end position="230"/>
    </location>
</feature>
<proteinExistence type="predicted"/>
<keyword evidence="1" id="KW-1133">Transmembrane helix</keyword>
<organism evidence="2 3">
    <name type="scientific">Catellatospora citrea</name>
    <dbReference type="NCBI Taxonomy" id="53366"/>
    <lineage>
        <taxon>Bacteria</taxon>
        <taxon>Bacillati</taxon>
        <taxon>Actinomycetota</taxon>
        <taxon>Actinomycetes</taxon>
        <taxon>Micromonosporales</taxon>
        <taxon>Micromonosporaceae</taxon>
        <taxon>Catellatospora</taxon>
    </lineage>
</organism>
<sequence length="231" mass="24698">MDTGGMADVPSPTLYHRWLGWHAPALRRAAVVACLGALAAAGLAMLTSWELAAIGGWNVMALTFLLATWPMIIRANGATTRKLAVREDESRGSATLLLLAASVASLTGVFVALRLAGLNSGSLRGLFVAVAGSTVLVSWVVVNTVFTLRYAHLYFRSPGGAVQFGEPQQEQPDYRDFAYLAFTIGMTYQVSDTTLRSRRMRRTVLVHALVAYLFGVVIVAGAINLIAGLVS</sequence>
<feature type="transmembrane region" description="Helical" evidence="1">
    <location>
        <begin position="25"/>
        <end position="46"/>
    </location>
</feature>